<evidence type="ECO:0000259" key="3">
    <source>
        <dbReference type="SMART" id="SM00950"/>
    </source>
</evidence>
<name>A0A917DTW3_9BACT</name>
<comment type="caution">
    <text evidence="4">The sequence shown here is derived from an EMBL/GenBank/DDBJ whole genome shotgun (WGS) entry which is preliminary data.</text>
</comment>
<reference evidence="4" key="2">
    <citation type="submission" date="2020-09" db="EMBL/GenBank/DDBJ databases">
        <authorList>
            <person name="Sun Q."/>
            <person name="Zhou Y."/>
        </authorList>
    </citation>
    <scope>NUCLEOTIDE SEQUENCE</scope>
    <source>
        <strain evidence="4">CGMCC 1.15958</strain>
    </source>
</reference>
<sequence length="481" mass="55916">MNIRYIEEPILKFGLGEDVCPKNGIRRLFPYDIDKVRPQIIKLGIIGKSISIELICSWLDDCKNHIPSKEKNNKPRLFTDFMGYKADEGFASQILYDESYIRKINNSDFEDTKKNVTYEKLIENIVQLYLNEIEWLSKNKSPDVILCVLPEDFTKILLPEIVDNNSPEEDGIEKIVDEDVLDNEESEIEQNFRRLLKAKAMKFGKPIQLVRDRIVKPSGEMQDPATIAWNFFTALYYKASGTPWGIVKKDSSIVCYAGISFYKSRDRKTTQTSIAQIFDELGKGVILRGDEILERKDDRIPHLTAEQAFNLIDRALTEYSLAVKISPQRLVIHKSSNYNEEEEEGFLQAAKKHKIDALDLVTILSRTNYRLFREHNYPPLRGTHLAFDDKNHLLYTRGSVLYYETSTSKYIPNPLQIRLYRFDESPNLICEEILALTKMNWNNTQFDKRSPITIECSHKVGEILKYLEEGEDPQLKYSFYM</sequence>
<proteinExistence type="inferred from homology"/>
<dbReference type="InterPro" id="IPR003165">
    <property type="entry name" value="Piwi"/>
</dbReference>
<dbReference type="RefSeq" id="WP_188767915.1">
    <property type="nucleotide sequence ID" value="NZ_BMKK01000007.1"/>
</dbReference>
<dbReference type="EMBL" id="BMKK01000007">
    <property type="protein sequence ID" value="GGD68483.1"/>
    <property type="molecule type" value="Genomic_DNA"/>
</dbReference>
<dbReference type="Proteomes" id="UP000609064">
    <property type="component" value="Unassembled WGS sequence"/>
</dbReference>
<reference evidence="4" key="1">
    <citation type="journal article" date="2014" name="Int. J. Syst. Evol. Microbiol.">
        <title>Complete genome sequence of Corynebacterium casei LMG S-19264T (=DSM 44701T), isolated from a smear-ripened cheese.</title>
        <authorList>
            <consortium name="US DOE Joint Genome Institute (JGI-PGF)"/>
            <person name="Walter F."/>
            <person name="Albersmeier A."/>
            <person name="Kalinowski J."/>
            <person name="Ruckert C."/>
        </authorList>
    </citation>
    <scope>NUCLEOTIDE SEQUENCE</scope>
    <source>
        <strain evidence="4">CGMCC 1.15958</strain>
    </source>
</reference>
<dbReference type="InterPro" id="IPR012337">
    <property type="entry name" value="RNaseH-like_sf"/>
</dbReference>
<dbReference type="InterPro" id="IPR036397">
    <property type="entry name" value="RNaseH_sf"/>
</dbReference>
<protein>
    <recommendedName>
        <fullName evidence="2">Protein argonaute</fullName>
    </recommendedName>
</protein>
<gene>
    <name evidence="4" type="ORF">GCM10011514_35740</name>
</gene>
<feature type="domain" description="Piwi" evidence="3">
    <location>
        <begin position="144"/>
        <end position="469"/>
    </location>
</feature>
<evidence type="ECO:0000256" key="2">
    <source>
        <dbReference type="ARBA" id="ARBA00035032"/>
    </source>
</evidence>
<evidence type="ECO:0000313" key="5">
    <source>
        <dbReference type="Proteomes" id="UP000609064"/>
    </source>
</evidence>
<dbReference type="SMART" id="SM00950">
    <property type="entry name" value="Piwi"/>
    <property type="match status" value="1"/>
</dbReference>
<accession>A0A917DTW3</accession>
<keyword evidence="5" id="KW-1185">Reference proteome</keyword>
<dbReference type="GO" id="GO:0003676">
    <property type="term" value="F:nucleic acid binding"/>
    <property type="evidence" value="ECO:0007669"/>
    <property type="project" value="InterPro"/>
</dbReference>
<dbReference type="AlphaFoldDB" id="A0A917DTW3"/>
<comment type="similarity">
    <text evidence="1">Belongs to the argonaute family. Long pAgo subfamily.</text>
</comment>
<organism evidence="4 5">
    <name type="scientific">Emticicia aquatilis</name>
    <dbReference type="NCBI Taxonomy" id="1537369"/>
    <lineage>
        <taxon>Bacteria</taxon>
        <taxon>Pseudomonadati</taxon>
        <taxon>Bacteroidota</taxon>
        <taxon>Cytophagia</taxon>
        <taxon>Cytophagales</taxon>
        <taxon>Leadbetterellaceae</taxon>
        <taxon>Emticicia</taxon>
    </lineage>
</organism>
<evidence type="ECO:0000256" key="1">
    <source>
        <dbReference type="ARBA" id="ARBA00035012"/>
    </source>
</evidence>
<dbReference type="CDD" id="cd04659">
    <property type="entry name" value="Piwi_piwi-like_ProArk"/>
    <property type="match status" value="1"/>
</dbReference>
<dbReference type="Gene3D" id="3.30.420.10">
    <property type="entry name" value="Ribonuclease H-like superfamily/Ribonuclease H"/>
    <property type="match status" value="1"/>
</dbReference>
<dbReference type="SUPFAM" id="SSF53098">
    <property type="entry name" value="Ribonuclease H-like"/>
    <property type="match status" value="1"/>
</dbReference>
<evidence type="ECO:0000313" key="4">
    <source>
        <dbReference type="EMBL" id="GGD68483.1"/>
    </source>
</evidence>